<keyword evidence="2" id="KW-1185">Reference proteome</keyword>
<accession>J9VP73</accession>
<dbReference type="GeneID" id="23889228"/>
<dbReference type="VEuPathDB" id="FungiDB:CNAG_05966"/>
<organism evidence="1 2">
    <name type="scientific">Cryptococcus neoformans (strain H99 / ATCC 208821 / CBS 10515 / FGSC 9487)</name>
    <name type="common">Cryptococcus neoformans var. grubii serotype A</name>
    <dbReference type="NCBI Taxonomy" id="235443"/>
    <lineage>
        <taxon>Eukaryota</taxon>
        <taxon>Fungi</taxon>
        <taxon>Dikarya</taxon>
        <taxon>Basidiomycota</taxon>
        <taxon>Agaricomycotina</taxon>
        <taxon>Tremellomycetes</taxon>
        <taxon>Tremellales</taxon>
        <taxon>Cryptococcaceae</taxon>
        <taxon>Cryptococcus</taxon>
        <taxon>Cryptococcus neoformans species complex</taxon>
    </lineage>
</organism>
<dbReference type="KEGG" id="cng:CNAG_05966"/>
<evidence type="ECO:0000313" key="2">
    <source>
        <dbReference type="Proteomes" id="UP000010091"/>
    </source>
</evidence>
<reference evidence="1 2" key="1">
    <citation type="journal article" date="2014" name="PLoS Genet.">
        <title>Analysis of the genome and transcriptome of Cryptococcus neoformans var. grubii reveals complex RNA expression and microevolution leading to virulence attenuation.</title>
        <authorList>
            <person name="Janbon G."/>
            <person name="Ormerod K.L."/>
            <person name="Paulet D."/>
            <person name="Byrnes E.J.III."/>
            <person name="Yadav V."/>
            <person name="Chatterjee G."/>
            <person name="Mullapudi N."/>
            <person name="Hon C.C."/>
            <person name="Billmyre R.B."/>
            <person name="Brunel F."/>
            <person name="Bahn Y.S."/>
            <person name="Chen W."/>
            <person name="Chen Y."/>
            <person name="Chow E.W."/>
            <person name="Coppee J.Y."/>
            <person name="Floyd-Averette A."/>
            <person name="Gaillardin C."/>
            <person name="Gerik K.J."/>
            <person name="Goldberg J."/>
            <person name="Gonzalez-Hilarion S."/>
            <person name="Gujja S."/>
            <person name="Hamlin J.L."/>
            <person name="Hsueh Y.P."/>
            <person name="Ianiri G."/>
            <person name="Jones S."/>
            <person name="Kodira C.D."/>
            <person name="Kozubowski L."/>
            <person name="Lam W."/>
            <person name="Marra M."/>
            <person name="Mesner L.D."/>
            <person name="Mieczkowski P.A."/>
            <person name="Moyrand F."/>
            <person name="Nielsen K."/>
            <person name="Proux C."/>
            <person name="Rossignol T."/>
            <person name="Schein J.E."/>
            <person name="Sun S."/>
            <person name="Wollschlaeger C."/>
            <person name="Wood I.A."/>
            <person name="Zeng Q."/>
            <person name="Neuveglise C."/>
            <person name="Newlon C.S."/>
            <person name="Perfect J.R."/>
            <person name="Lodge J.K."/>
            <person name="Idnurm A."/>
            <person name="Stajich J.E."/>
            <person name="Kronstad J.W."/>
            <person name="Sanyal K."/>
            <person name="Heitman J."/>
            <person name="Fraser J.A."/>
            <person name="Cuomo C.A."/>
            <person name="Dietrich F.S."/>
        </authorList>
    </citation>
    <scope>NUCLEOTIDE SEQUENCE [LARGE SCALE GENOMIC DNA]</scope>
    <source>
        <strain evidence="2">H99 / ATCC 208821 / CBS 10515 / FGSC 9487</strain>
    </source>
</reference>
<protein>
    <submittedName>
        <fullName evidence="1">Uncharacterized protein</fullName>
    </submittedName>
</protein>
<dbReference type="Proteomes" id="UP000010091">
    <property type="component" value="Chromosome 7"/>
</dbReference>
<dbReference type="EMBL" id="CP003826">
    <property type="protein sequence ID" value="AFR96287.1"/>
    <property type="molecule type" value="Genomic_DNA"/>
</dbReference>
<name>J9VP73_CRYN9</name>
<dbReference type="HOGENOM" id="CLU_2589686_0_0_1"/>
<proteinExistence type="predicted"/>
<gene>
    <name evidence="1" type="ORF">CNAG_05966</name>
</gene>
<dbReference type="RefSeq" id="XP_012050647.1">
    <property type="nucleotide sequence ID" value="XM_012195257.1"/>
</dbReference>
<evidence type="ECO:0000313" key="1">
    <source>
        <dbReference type="EMBL" id="AFR96287.1"/>
    </source>
</evidence>
<sequence length="80" mass="8847">MHNPKQLGLFKLSSSAVPTTESSAPSTLVDKRPRTRNSSRVMFFGLYEDSDTPTIWKALNLFVGVLTAMQGEARVISLFT</sequence>
<dbReference type="AlphaFoldDB" id="J9VP73"/>